<keyword evidence="3" id="KW-0479">Metal-binding</keyword>
<dbReference type="GO" id="GO:0008234">
    <property type="term" value="F:cysteine-type peptidase activity"/>
    <property type="evidence" value="ECO:0007669"/>
    <property type="project" value="InterPro"/>
</dbReference>
<keyword evidence="3" id="KW-0863">Zinc-finger</keyword>
<dbReference type="Proteomes" id="UP000693970">
    <property type="component" value="Unassembled WGS sequence"/>
</dbReference>
<evidence type="ECO:0000256" key="3">
    <source>
        <dbReference type="PROSITE-ProRule" id="PRU00325"/>
    </source>
</evidence>
<evidence type="ECO:0000256" key="1">
    <source>
        <dbReference type="ARBA" id="ARBA00022670"/>
    </source>
</evidence>
<evidence type="ECO:0000313" key="6">
    <source>
        <dbReference type="EMBL" id="KAG7358728.1"/>
    </source>
</evidence>
<dbReference type="InterPro" id="IPR003653">
    <property type="entry name" value="Peptidase_C48_C"/>
</dbReference>
<keyword evidence="3" id="KW-0862">Zinc</keyword>
<evidence type="ECO:0000256" key="2">
    <source>
        <dbReference type="ARBA" id="ARBA00022801"/>
    </source>
</evidence>
<feature type="region of interest" description="Disordered" evidence="4">
    <location>
        <begin position="825"/>
        <end position="848"/>
    </location>
</feature>
<dbReference type="InterPro" id="IPR007527">
    <property type="entry name" value="Znf_SWIM"/>
</dbReference>
<accession>A0A9K3LC01</accession>
<comment type="caution">
    <text evidence="6">The sequence shown here is derived from an EMBL/GenBank/DDBJ whole genome shotgun (WGS) entry which is preliminary data.</text>
</comment>
<dbReference type="PANTHER" id="PTHR31973:SF187">
    <property type="entry name" value="MUTATOR TRANSPOSASE MUDRA PROTEIN"/>
    <property type="match status" value="1"/>
</dbReference>
<name>A0A9K3LC01_9STRA</name>
<dbReference type="GO" id="GO:0008270">
    <property type="term" value="F:zinc ion binding"/>
    <property type="evidence" value="ECO:0007669"/>
    <property type="project" value="UniProtKB-KW"/>
</dbReference>
<evidence type="ECO:0000313" key="7">
    <source>
        <dbReference type="Proteomes" id="UP000693970"/>
    </source>
</evidence>
<proteinExistence type="predicted"/>
<dbReference type="EMBL" id="JAGRRH010000014">
    <property type="protein sequence ID" value="KAG7358728.1"/>
    <property type="molecule type" value="Genomic_DNA"/>
</dbReference>
<dbReference type="AlphaFoldDB" id="A0A9K3LC01"/>
<sequence length="905" mass="102446">MPTMLFVDDPVRGNPLRPTADAIRALDGEEWLSTILIDHLLQTTLKGCVPDHVLIGSSDCYSYFSTYNDKLDKHDCADTVQTMRGGLQAYAKSEFRYISAACHQGHFFVVDVTFDSRHPAIFKQVNVYDSLSITSRRRATAVLGRLQRFLSGFCFHGLDHNLLLLEKQDYVVQQAVFRNCPKQNNSHDCGLFALAVIWHLLEGKEIHSSVFTQDHIGALREALYRGLSSNAEWATLENVSSFFPAFLPPVRNEPSPEQDGALVHDTGPEDEEPKEDEEVVAETHPENFTHDVEDGIFERKFSEPSQVFQTVEELMVVINDYQEASGNSLAIRRSRGSSRAFACISHANCSFRVAFGPKARQEGIILKRGNCNLRHSGAAVTAAKDGRCLKKRSKEVIKQLADDVALHKHAPPTANDVIKAGVHKKKTLLSYKQCYRGVNARNESKIISDSMSFQLVGPYVEAFAQRNPGSTAFMERGNDNRIQRVFVCPSFANDVLSCVRPVISIDGAHMRSEWKGTLYLATVKSTGDDLYPVAFAITVDGEDFQGWLWFLQHLKASAPNLIADHFRRECSYRLFTFMSDRCKGLTTALGNVFPANHNCYCAVHIRRNVESNHGKKSASTVTALSATTSLPEKRALLTQLQQKSPGAYKYVTDIDANRWMDSAWLEDEKLPPRLRSRNPSTREKMVWWIISWGWPRNVGRIASDAECTHTAMTAKLISVYQKLGGESEEEALLKVRPVDCICDCGKWQAIGVPCVHGMAYCRHQMKWRLEDVLDQAVDEYYKYRTQRELYRRNFVPFWRHLLEPDMMTLPPDGAARRMPGRPKTVRLRKDSRYAHEPEKSRRMPGRPKTVRLRKNSRYAHEPEKLPTICSRCHKPGHNVRTCVRREAVKKRNAGNGTATTTHSVL</sequence>
<dbReference type="PANTHER" id="PTHR31973">
    <property type="entry name" value="POLYPROTEIN, PUTATIVE-RELATED"/>
    <property type="match status" value="1"/>
</dbReference>
<feature type="compositionally biased region" description="Basic and acidic residues" evidence="4">
    <location>
        <begin position="827"/>
        <end position="841"/>
    </location>
</feature>
<gene>
    <name evidence="6" type="ORF">IV203_015317</name>
</gene>
<reference evidence="6" key="1">
    <citation type="journal article" date="2021" name="Sci. Rep.">
        <title>Diploid genomic architecture of Nitzschia inconspicua, an elite biomass production diatom.</title>
        <authorList>
            <person name="Oliver A."/>
            <person name="Podell S."/>
            <person name="Pinowska A."/>
            <person name="Traller J.C."/>
            <person name="Smith S.R."/>
            <person name="McClure R."/>
            <person name="Beliaev A."/>
            <person name="Bohutskyi P."/>
            <person name="Hill E.A."/>
            <person name="Rabines A."/>
            <person name="Zheng H."/>
            <person name="Allen L.Z."/>
            <person name="Kuo A."/>
            <person name="Grigoriev I.V."/>
            <person name="Allen A.E."/>
            <person name="Hazlebeck D."/>
            <person name="Allen E.E."/>
        </authorList>
    </citation>
    <scope>NUCLEOTIDE SEQUENCE</scope>
    <source>
        <strain evidence="6">Hildebrandi</strain>
    </source>
</reference>
<dbReference type="Pfam" id="PF10551">
    <property type="entry name" value="MULE"/>
    <property type="match status" value="1"/>
</dbReference>
<feature type="domain" description="SWIM-type" evidence="5">
    <location>
        <begin position="733"/>
        <end position="765"/>
    </location>
</feature>
<dbReference type="Pfam" id="PF02902">
    <property type="entry name" value="Peptidase_C48"/>
    <property type="match status" value="1"/>
</dbReference>
<reference evidence="6" key="2">
    <citation type="submission" date="2021-04" db="EMBL/GenBank/DDBJ databases">
        <authorList>
            <person name="Podell S."/>
        </authorList>
    </citation>
    <scope>NUCLEOTIDE SEQUENCE</scope>
    <source>
        <strain evidence="6">Hildebrandi</strain>
    </source>
</reference>
<keyword evidence="2" id="KW-0378">Hydrolase</keyword>
<dbReference type="PROSITE" id="PS50966">
    <property type="entry name" value="ZF_SWIM"/>
    <property type="match status" value="1"/>
</dbReference>
<feature type="region of interest" description="Disordered" evidence="4">
    <location>
        <begin position="252"/>
        <end position="282"/>
    </location>
</feature>
<evidence type="ECO:0000259" key="5">
    <source>
        <dbReference type="PROSITE" id="PS50966"/>
    </source>
</evidence>
<keyword evidence="7" id="KW-1185">Reference proteome</keyword>
<protein>
    <submittedName>
        <fullName evidence="6">MULE transposase domain containing protein</fullName>
    </submittedName>
</protein>
<evidence type="ECO:0000256" key="4">
    <source>
        <dbReference type="SAM" id="MobiDB-lite"/>
    </source>
</evidence>
<organism evidence="6 7">
    <name type="scientific">Nitzschia inconspicua</name>
    <dbReference type="NCBI Taxonomy" id="303405"/>
    <lineage>
        <taxon>Eukaryota</taxon>
        <taxon>Sar</taxon>
        <taxon>Stramenopiles</taxon>
        <taxon>Ochrophyta</taxon>
        <taxon>Bacillariophyta</taxon>
        <taxon>Bacillariophyceae</taxon>
        <taxon>Bacillariophycidae</taxon>
        <taxon>Bacillariales</taxon>
        <taxon>Bacillariaceae</taxon>
        <taxon>Nitzschia</taxon>
    </lineage>
</organism>
<feature type="compositionally biased region" description="Acidic residues" evidence="4">
    <location>
        <begin position="268"/>
        <end position="280"/>
    </location>
</feature>
<dbReference type="OrthoDB" id="128916at2759"/>
<dbReference type="GO" id="GO:0006508">
    <property type="term" value="P:proteolysis"/>
    <property type="evidence" value="ECO:0007669"/>
    <property type="project" value="UniProtKB-KW"/>
</dbReference>
<keyword evidence="1" id="KW-0645">Protease</keyword>
<dbReference type="InterPro" id="IPR018289">
    <property type="entry name" value="MULE_transposase_dom"/>
</dbReference>